<dbReference type="STRING" id="1341132.A0A3F3PWW2"/>
<dbReference type="Pfam" id="PF01494">
    <property type="entry name" value="FAD_binding_3"/>
    <property type="match status" value="1"/>
</dbReference>
<evidence type="ECO:0000256" key="3">
    <source>
        <dbReference type="ARBA" id="ARBA00022827"/>
    </source>
</evidence>
<dbReference type="GeneID" id="38142027"/>
<dbReference type="GO" id="GO:0071949">
    <property type="term" value="F:FAD binding"/>
    <property type="evidence" value="ECO:0007669"/>
    <property type="project" value="InterPro"/>
</dbReference>
<dbReference type="Gene3D" id="3.50.50.60">
    <property type="entry name" value="FAD/NAD(P)-binding domain"/>
    <property type="match status" value="1"/>
</dbReference>
<evidence type="ECO:0000259" key="5">
    <source>
        <dbReference type="Pfam" id="PF01494"/>
    </source>
</evidence>
<dbReference type="EMBL" id="KZ852056">
    <property type="protein sequence ID" value="RDH31242.1"/>
    <property type="molecule type" value="Genomic_DNA"/>
</dbReference>
<dbReference type="RefSeq" id="XP_026624264.1">
    <property type="nucleotide sequence ID" value="XM_026773671.1"/>
</dbReference>
<feature type="domain" description="FAD-binding" evidence="5">
    <location>
        <begin position="7"/>
        <end position="351"/>
    </location>
</feature>
<comment type="similarity">
    <text evidence="1">Belongs to the flavin-dependent halogenase family.</text>
</comment>
<evidence type="ECO:0000256" key="1">
    <source>
        <dbReference type="ARBA" id="ARBA00005706"/>
    </source>
</evidence>
<protein>
    <submittedName>
        <fullName evidence="6">RadH flavin-dependent halogenase</fullName>
    </submittedName>
</protein>
<sequence>MEIPQNATVLVIGGGPGGSYTASALAREGIDTVLLEADIFPRYHIGESLVASMRPFLRFIDLDETFVNYGFVRKNGAAFKLNNQKEAYTDFILQPGADTFAWNVVRSECDDLMFKHACKSGARAFDGVKVTAIEFDPLDESATDDHPGRPVSASWKAKDGRTGSISFDYLVDASGRAGIASTKYLKSRTYNSYLKNVASWGYWRGATPYGVGTSVEGQPYFEALQDGSGWVWFIPLHNGTTSVGVVMNQGLATQKKKSSTVTSSRAFYLESVDGARVISQLLQPANLDGEIKQASDWSYNASSYGSPYLRIVGDAGAFIDPYFSSGVHLAVSGGLSAAVSIAASIRGDCPEHTAWQWHSQGVANRYGRFLLVVLGATKQIRARDSPVLNSEGQDGFDDAFAVIRPVIQGTADVQGKVPAREVLDAVTFSTNAVRPSAGGQDVVLEKNSRSLRSQVEQEMGDVANSLAKAYKDTDVYEGLMARLERGSLGLKAVDVMG</sequence>
<accession>A0A3F3PWW2</accession>
<dbReference type="InterPro" id="IPR050816">
    <property type="entry name" value="Flavin-dep_Halogenase_NPB"/>
</dbReference>
<dbReference type="InterPro" id="IPR036188">
    <property type="entry name" value="FAD/NAD-bd_sf"/>
</dbReference>
<dbReference type="GO" id="GO:0016491">
    <property type="term" value="F:oxidoreductase activity"/>
    <property type="evidence" value="ECO:0007669"/>
    <property type="project" value="UniProtKB-KW"/>
</dbReference>
<dbReference type="PANTHER" id="PTHR43747:SF5">
    <property type="entry name" value="FAD-BINDING DOMAIN-CONTAINING PROTEIN"/>
    <property type="match status" value="1"/>
</dbReference>
<dbReference type="AlphaFoldDB" id="A0A3F3PWW2"/>
<dbReference type="PRINTS" id="PR00420">
    <property type="entry name" value="RNGMNOXGNASE"/>
</dbReference>
<dbReference type="InterPro" id="IPR002938">
    <property type="entry name" value="FAD-bd"/>
</dbReference>
<keyword evidence="7" id="KW-1185">Reference proteome</keyword>
<keyword evidence="3" id="KW-0274">FAD</keyword>
<organism evidence="6 7">
    <name type="scientific">Aspergillus welwitschiae</name>
    <dbReference type="NCBI Taxonomy" id="1341132"/>
    <lineage>
        <taxon>Eukaryota</taxon>
        <taxon>Fungi</taxon>
        <taxon>Dikarya</taxon>
        <taxon>Ascomycota</taxon>
        <taxon>Pezizomycotina</taxon>
        <taxon>Eurotiomycetes</taxon>
        <taxon>Eurotiomycetidae</taxon>
        <taxon>Eurotiales</taxon>
        <taxon>Aspergillaceae</taxon>
        <taxon>Aspergillus</taxon>
        <taxon>Aspergillus subgen. Circumdati</taxon>
    </lineage>
</organism>
<keyword evidence="4" id="KW-0560">Oxidoreductase</keyword>
<reference evidence="6 7" key="1">
    <citation type="submission" date="2018-07" db="EMBL/GenBank/DDBJ databases">
        <title>The genomes of Aspergillus section Nigri reveals drivers in fungal speciation.</title>
        <authorList>
            <consortium name="DOE Joint Genome Institute"/>
            <person name="Vesth T.C."/>
            <person name="Nybo J."/>
            <person name="Theobald S."/>
            <person name="Brandl J."/>
            <person name="Frisvad J.C."/>
            <person name="Nielsen K.F."/>
            <person name="Lyhne E.K."/>
            <person name="Kogle M.E."/>
            <person name="Kuo A."/>
            <person name="Riley R."/>
            <person name="Clum A."/>
            <person name="Nolan M."/>
            <person name="Lipzen A."/>
            <person name="Salamov A."/>
            <person name="Henrissat B."/>
            <person name="Wiebenga A."/>
            <person name="De vries R.P."/>
            <person name="Grigoriev I.V."/>
            <person name="Mortensen U.H."/>
            <person name="Andersen M.R."/>
            <person name="Baker S.E."/>
        </authorList>
    </citation>
    <scope>NUCLEOTIDE SEQUENCE [LARGE SCALE GENOMIC DNA]</scope>
    <source>
        <strain evidence="6 7">CBS 139.54b</strain>
    </source>
</reference>
<evidence type="ECO:0000256" key="4">
    <source>
        <dbReference type="ARBA" id="ARBA00023002"/>
    </source>
</evidence>
<dbReference type="Proteomes" id="UP000253729">
    <property type="component" value="Unassembled WGS sequence"/>
</dbReference>
<evidence type="ECO:0000313" key="6">
    <source>
        <dbReference type="EMBL" id="RDH31242.1"/>
    </source>
</evidence>
<dbReference type="PANTHER" id="PTHR43747">
    <property type="entry name" value="FAD-BINDING PROTEIN"/>
    <property type="match status" value="1"/>
</dbReference>
<evidence type="ECO:0000256" key="2">
    <source>
        <dbReference type="ARBA" id="ARBA00022630"/>
    </source>
</evidence>
<proteinExistence type="inferred from homology"/>
<keyword evidence="2" id="KW-0285">Flavoprotein</keyword>
<dbReference type="SUPFAM" id="SSF51905">
    <property type="entry name" value="FAD/NAD(P)-binding domain"/>
    <property type="match status" value="1"/>
</dbReference>
<name>A0A3F3PWW2_9EURO</name>
<evidence type="ECO:0000313" key="7">
    <source>
        <dbReference type="Proteomes" id="UP000253729"/>
    </source>
</evidence>
<gene>
    <name evidence="6" type="ORF">BDQ94DRAFT_180633</name>
</gene>